<dbReference type="EMBL" id="OU896709">
    <property type="protein sequence ID" value="CAG9820108.1"/>
    <property type="molecule type" value="Genomic_DNA"/>
</dbReference>
<keyword evidence="6" id="KW-1133">Transmembrane helix</keyword>
<dbReference type="InterPro" id="IPR032675">
    <property type="entry name" value="LRR_dom_sf"/>
</dbReference>
<evidence type="ECO:0000256" key="7">
    <source>
        <dbReference type="ARBA" id="ARBA00023136"/>
    </source>
</evidence>
<dbReference type="AlphaFoldDB" id="A0A9N9SIY9"/>
<comment type="subcellular location">
    <subcellularLocation>
        <location evidence="1">Membrane</location>
        <topology evidence="1">Single-pass type I membrane protein</topology>
    </subcellularLocation>
</comment>
<protein>
    <submittedName>
        <fullName evidence="8">Uncharacterized protein</fullName>
    </submittedName>
</protein>
<dbReference type="Gene3D" id="3.80.10.10">
    <property type="entry name" value="Ribonuclease Inhibitor"/>
    <property type="match status" value="2"/>
</dbReference>
<evidence type="ECO:0000313" key="9">
    <source>
        <dbReference type="Proteomes" id="UP001153737"/>
    </source>
</evidence>
<evidence type="ECO:0000256" key="6">
    <source>
        <dbReference type="ARBA" id="ARBA00022989"/>
    </source>
</evidence>
<keyword evidence="7" id="KW-0472">Membrane</keyword>
<keyword evidence="5" id="KW-0677">Repeat</keyword>
<dbReference type="InterPro" id="IPR003591">
    <property type="entry name" value="Leu-rich_rpt_typical-subtyp"/>
</dbReference>
<accession>A0A9N9SIY9</accession>
<keyword evidence="2" id="KW-0433">Leucine-rich repeat</keyword>
<dbReference type="GO" id="GO:0016020">
    <property type="term" value="C:membrane"/>
    <property type="evidence" value="ECO:0007669"/>
    <property type="project" value="UniProtKB-SubCell"/>
</dbReference>
<organism evidence="8 9">
    <name type="scientific">Phaedon cochleariae</name>
    <name type="common">Mustard beetle</name>
    <dbReference type="NCBI Taxonomy" id="80249"/>
    <lineage>
        <taxon>Eukaryota</taxon>
        <taxon>Metazoa</taxon>
        <taxon>Ecdysozoa</taxon>
        <taxon>Arthropoda</taxon>
        <taxon>Hexapoda</taxon>
        <taxon>Insecta</taxon>
        <taxon>Pterygota</taxon>
        <taxon>Neoptera</taxon>
        <taxon>Endopterygota</taxon>
        <taxon>Coleoptera</taxon>
        <taxon>Polyphaga</taxon>
        <taxon>Cucujiformia</taxon>
        <taxon>Chrysomeloidea</taxon>
        <taxon>Chrysomelidae</taxon>
        <taxon>Chrysomelinae</taxon>
        <taxon>Chrysomelini</taxon>
        <taxon>Phaedon</taxon>
    </lineage>
</organism>
<dbReference type="SMART" id="SM00369">
    <property type="entry name" value="LRR_TYP"/>
    <property type="match status" value="7"/>
</dbReference>
<dbReference type="InterPro" id="IPR001611">
    <property type="entry name" value="Leu-rich_rpt"/>
</dbReference>
<dbReference type="PANTHER" id="PTHR45773">
    <property type="entry name" value="SLIT AND NTRK-LIKE PROTEIN 4-RELATED"/>
    <property type="match status" value="1"/>
</dbReference>
<dbReference type="GO" id="GO:0007409">
    <property type="term" value="P:axonogenesis"/>
    <property type="evidence" value="ECO:0007669"/>
    <property type="project" value="TreeGrafter"/>
</dbReference>
<dbReference type="OrthoDB" id="8023798at2759"/>
<evidence type="ECO:0000256" key="1">
    <source>
        <dbReference type="ARBA" id="ARBA00004479"/>
    </source>
</evidence>
<dbReference type="PROSITE" id="PS51450">
    <property type="entry name" value="LRR"/>
    <property type="match status" value="4"/>
</dbReference>
<name>A0A9N9SIY9_PHACE</name>
<keyword evidence="3" id="KW-0812">Transmembrane</keyword>
<evidence type="ECO:0000256" key="3">
    <source>
        <dbReference type="ARBA" id="ARBA00022692"/>
    </source>
</evidence>
<sequence length="295" mass="34024">MRFIAESVSIILIFLHNSLQDCRSSAGFTTCSNEYLRRNSPMRINDYKNILEFKITSLEEIPTGSFKLLPELTMLFISNSDVKYLEEGSFDGLYNLRKLSLYGNKLSMITNGVFRHCRKLETLDLGMNKIEEIQADSFNELTNLKDLNLGFNNLRTVPSSLNILSLRSLRILHLNNNQLETIQPNSFNNLNNLEILNLGDNKISSLSENAFTGLITLQELNLGSNDLRSLDPQNLTQNLRRLKTIKLSINSFDCDRLRNIIEMFEKKELRWLKAIQNPKILLMELDVQKLEYLVI</sequence>
<dbReference type="PANTHER" id="PTHR45773:SF10">
    <property type="match status" value="1"/>
</dbReference>
<proteinExistence type="predicted"/>
<reference evidence="8" key="2">
    <citation type="submission" date="2022-10" db="EMBL/GenBank/DDBJ databases">
        <authorList>
            <consortium name="ENA_rothamsted_submissions"/>
            <consortium name="culmorum"/>
            <person name="King R."/>
        </authorList>
    </citation>
    <scope>NUCLEOTIDE SEQUENCE</scope>
</reference>
<dbReference type="Pfam" id="PF13855">
    <property type="entry name" value="LRR_8"/>
    <property type="match status" value="2"/>
</dbReference>
<evidence type="ECO:0000256" key="5">
    <source>
        <dbReference type="ARBA" id="ARBA00022737"/>
    </source>
</evidence>
<keyword evidence="9" id="KW-1185">Reference proteome</keyword>
<evidence type="ECO:0000256" key="4">
    <source>
        <dbReference type="ARBA" id="ARBA00022729"/>
    </source>
</evidence>
<evidence type="ECO:0000313" key="8">
    <source>
        <dbReference type="EMBL" id="CAG9820108.1"/>
    </source>
</evidence>
<reference evidence="8" key="1">
    <citation type="submission" date="2022-01" db="EMBL/GenBank/DDBJ databases">
        <authorList>
            <person name="King R."/>
        </authorList>
    </citation>
    <scope>NUCLEOTIDE SEQUENCE</scope>
</reference>
<dbReference type="SUPFAM" id="SSF52058">
    <property type="entry name" value="L domain-like"/>
    <property type="match status" value="1"/>
</dbReference>
<keyword evidence="4" id="KW-0732">Signal</keyword>
<dbReference type="GO" id="GO:0051965">
    <property type="term" value="P:positive regulation of synapse assembly"/>
    <property type="evidence" value="ECO:0007669"/>
    <property type="project" value="TreeGrafter"/>
</dbReference>
<gene>
    <name evidence="8" type="ORF">PHAECO_LOCUS7480</name>
</gene>
<dbReference type="Proteomes" id="UP001153737">
    <property type="component" value="Chromosome 3"/>
</dbReference>
<evidence type="ECO:0000256" key="2">
    <source>
        <dbReference type="ARBA" id="ARBA00022614"/>
    </source>
</evidence>